<keyword evidence="2" id="KW-1185">Reference proteome</keyword>
<comment type="caution">
    <text evidence="1">The sequence shown here is derived from an EMBL/GenBank/DDBJ whole genome shotgun (WGS) entry which is preliminary data.</text>
</comment>
<protein>
    <recommendedName>
        <fullName evidence="3">Reverse transcriptase domain-containing protein</fullName>
    </recommendedName>
</protein>
<evidence type="ECO:0008006" key="3">
    <source>
        <dbReference type="Google" id="ProtNLM"/>
    </source>
</evidence>
<evidence type="ECO:0000313" key="2">
    <source>
        <dbReference type="Proteomes" id="UP001160148"/>
    </source>
</evidence>
<gene>
    <name evidence="1" type="ORF">MEUPH1_LOCUS28467</name>
</gene>
<dbReference type="Proteomes" id="UP001160148">
    <property type="component" value="Unassembled WGS sequence"/>
</dbReference>
<organism evidence="1 2">
    <name type="scientific">Macrosiphum euphorbiae</name>
    <name type="common">potato aphid</name>
    <dbReference type="NCBI Taxonomy" id="13131"/>
    <lineage>
        <taxon>Eukaryota</taxon>
        <taxon>Metazoa</taxon>
        <taxon>Ecdysozoa</taxon>
        <taxon>Arthropoda</taxon>
        <taxon>Hexapoda</taxon>
        <taxon>Insecta</taxon>
        <taxon>Pterygota</taxon>
        <taxon>Neoptera</taxon>
        <taxon>Paraneoptera</taxon>
        <taxon>Hemiptera</taxon>
        <taxon>Sternorrhyncha</taxon>
        <taxon>Aphidomorpha</taxon>
        <taxon>Aphidoidea</taxon>
        <taxon>Aphididae</taxon>
        <taxon>Macrosiphini</taxon>
        <taxon>Macrosiphum</taxon>
    </lineage>
</organism>
<sequence>MLRKGPDNSPDTLSSYRPICMPHTPGKLLERLLLRIQEGSQHRLGSQQSTQYRRSGSHHPREKSLCVLVTLDVKNTFNSLRCPVVDAALRSINVNKHVLTILIRDHRVVRVVSV</sequence>
<accession>A0AAV0Y668</accession>
<evidence type="ECO:0000313" key="1">
    <source>
        <dbReference type="EMBL" id="CAI6374891.1"/>
    </source>
</evidence>
<dbReference type="AlphaFoldDB" id="A0AAV0Y668"/>
<dbReference type="EMBL" id="CARXXK010001250">
    <property type="protein sequence ID" value="CAI6374891.1"/>
    <property type="molecule type" value="Genomic_DNA"/>
</dbReference>
<proteinExistence type="predicted"/>
<reference evidence="1 2" key="1">
    <citation type="submission" date="2023-01" db="EMBL/GenBank/DDBJ databases">
        <authorList>
            <person name="Whitehead M."/>
        </authorList>
    </citation>
    <scope>NUCLEOTIDE SEQUENCE [LARGE SCALE GENOMIC DNA]</scope>
</reference>
<name>A0AAV0Y668_9HEMI</name>